<dbReference type="RefSeq" id="XP_056050939.1">
    <property type="nucleotide sequence ID" value="XM_056193953.1"/>
</dbReference>
<dbReference type="Proteomes" id="UP001144673">
    <property type="component" value="Chromosome 3"/>
</dbReference>
<dbReference type="AlphaFoldDB" id="A0A9W8UJQ3"/>
<reference evidence="2" key="1">
    <citation type="journal article" date="2023" name="Access Microbiol">
        <title>De-novo genome assembly for Akanthomyces muscarius, a biocontrol agent of insect agricultural pests.</title>
        <authorList>
            <person name="Erdos Z."/>
            <person name="Studholme D.J."/>
            <person name="Raymond B."/>
            <person name="Sharma M."/>
        </authorList>
    </citation>
    <scope>NUCLEOTIDE SEQUENCE</scope>
    <source>
        <strain evidence="2">Ve6</strain>
    </source>
</reference>
<gene>
    <name evidence="2" type="ORF">LMH87_002487</name>
</gene>
<evidence type="ECO:0000256" key="1">
    <source>
        <dbReference type="SAM" id="MobiDB-lite"/>
    </source>
</evidence>
<evidence type="ECO:0000313" key="2">
    <source>
        <dbReference type="EMBL" id="KAJ4147998.1"/>
    </source>
</evidence>
<comment type="caution">
    <text evidence="2">The sequence shown here is derived from an EMBL/GenBank/DDBJ whole genome shotgun (WGS) entry which is preliminary data.</text>
</comment>
<sequence length="84" mass="9363">MAPALPDSIQCAVSTRTSRSDTANETFDNDSVARISRHRTSQNARIETSSNDAILRPKHEAYLGARHRLSLVLAYSRIVRVHCV</sequence>
<feature type="compositionally biased region" description="Polar residues" evidence="1">
    <location>
        <begin position="11"/>
        <end position="26"/>
    </location>
</feature>
<protein>
    <submittedName>
        <fullName evidence="2">Uncharacterized protein</fullName>
    </submittedName>
</protein>
<name>A0A9W8UJQ3_AKAMU</name>
<dbReference type="EMBL" id="JAJHUN010000010">
    <property type="protein sequence ID" value="KAJ4147998.1"/>
    <property type="molecule type" value="Genomic_DNA"/>
</dbReference>
<keyword evidence="3" id="KW-1185">Reference proteome</keyword>
<feature type="compositionally biased region" description="Polar residues" evidence="1">
    <location>
        <begin position="41"/>
        <end position="51"/>
    </location>
</feature>
<evidence type="ECO:0000313" key="3">
    <source>
        <dbReference type="Proteomes" id="UP001144673"/>
    </source>
</evidence>
<dbReference type="GeneID" id="80889646"/>
<feature type="region of interest" description="Disordered" evidence="1">
    <location>
        <begin position="1"/>
        <end position="51"/>
    </location>
</feature>
<proteinExistence type="predicted"/>
<organism evidence="2 3">
    <name type="scientific">Akanthomyces muscarius</name>
    <name type="common">Entomopathogenic fungus</name>
    <name type="synonym">Lecanicillium muscarium</name>
    <dbReference type="NCBI Taxonomy" id="2231603"/>
    <lineage>
        <taxon>Eukaryota</taxon>
        <taxon>Fungi</taxon>
        <taxon>Dikarya</taxon>
        <taxon>Ascomycota</taxon>
        <taxon>Pezizomycotina</taxon>
        <taxon>Sordariomycetes</taxon>
        <taxon>Hypocreomycetidae</taxon>
        <taxon>Hypocreales</taxon>
        <taxon>Cordycipitaceae</taxon>
        <taxon>Akanthomyces</taxon>
    </lineage>
</organism>
<accession>A0A9W8UJQ3</accession>